<dbReference type="OrthoDB" id="30671at2157"/>
<keyword evidence="3" id="KW-0597">Phosphoprotein</keyword>
<dbReference type="Gene3D" id="3.30.450.20">
    <property type="entry name" value="PAS domain"/>
    <property type="match status" value="2"/>
</dbReference>
<accession>N0BH75</accession>
<proteinExistence type="predicted"/>
<keyword evidence="6" id="KW-1133">Transmembrane helix</keyword>
<dbReference type="InterPro" id="IPR035965">
    <property type="entry name" value="PAS-like_dom_sf"/>
</dbReference>
<dbReference type="Proteomes" id="UP000013307">
    <property type="component" value="Chromosome"/>
</dbReference>
<protein>
    <recommendedName>
        <fullName evidence="2">histidine kinase</fullName>
        <ecNumber evidence="2">2.7.13.3</ecNumber>
    </recommendedName>
</protein>
<dbReference type="InterPro" id="IPR052162">
    <property type="entry name" value="Sensor_kinase/Photoreceptor"/>
</dbReference>
<dbReference type="SUPFAM" id="SSF55785">
    <property type="entry name" value="PYP-like sensor domain (PAS domain)"/>
    <property type="match status" value="2"/>
</dbReference>
<keyword evidence="5" id="KW-0418">Kinase</keyword>
<evidence type="ECO:0000313" key="9">
    <source>
        <dbReference type="EMBL" id="AGK61652.1"/>
    </source>
</evidence>
<feature type="domain" description="PAS" evidence="7">
    <location>
        <begin position="199"/>
        <end position="248"/>
    </location>
</feature>
<dbReference type="NCBIfam" id="TIGR00229">
    <property type="entry name" value="sensory_box"/>
    <property type="match status" value="2"/>
</dbReference>
<dbReference type="SUPFAM" id="SSF47384">
    <property type="entry name" value="Homodimeric domain of signal transducing histidine kinase"/>
    <property type="match status" value="1"/>
</dbReference>
<dbReference type="STRING" id="387631.Asulf_01680"/>
<dbReference type="InterPro" id="IPR000700">
    <property type="entry name" value="PAS-assoc_C"/>
</dbReference>
<dbReference type="EMBL" id="CP005290">
    <property type="protein sequence ID" value="AGK61652.1"/>
    <property type="molecule type" value="Genomic_DNA"/>
</dbReference>
<dbReference type="SMART" id="SM00086">
    <property type="entry name" value="PAC"/>
    <property type="match status" value="2"/>
</dbReference>
<dbReference type="Pfam" id="PF00512">
    <property type="entry name" value="HisKA"/>
    <property type="match status" value="1"/>
</dbReference>
<dbReference type="eggNOG" id="arCOG06940">
    <property type="taxonomic scope" value="Archaea"/>
</dbReference>
<keyword evidence="10" id="KW-1185">Reference proteome</keyword>
<dbReference type="GO" id="GO:0000155">
    <property type="term" value="F:phosphorelay sensor kinase activity"/>
    <property type="evidence" value="ECO:0007669"/>
    <property type="project" value="InterPro"/>
</dbReference>
<keyword evidence="6" id="KW-0812">Transmembrane</keyword>
<gene>
    <name evidence="9" type="ORF">Asulf_01680</name>
</gene>
<reference evidence="9 10" key="1">
    <citation type="journal article" date="2013" name="Genome Announc.">
        <title>Complete Genome Sequence of the Thermophilic and Facultatively Chemolithoautotrophic Sulfate Reducer Archaeoglobus sulfaticallidus Strain PM70-1T.</title>
        <authorList>
            <person name="Stokke R."/>
            <person name="Hocking W.P."/>
            <person name="Steinsbu B.O."/>
            <person name="Steen I.H."/>
        </authorList>
    </citation>
    <scope>NUCLEOTIDE SEQUENCE [LARGE SCALE GENOMIC DNA]</scope>
    <source>
        <strain evidence="9">PM70-1</strain>
    </source>
</reference>
<dbReference type="PROSITE" id="PS50113">
    <property type="entry name" value="PAC"/>
    <property type="match status" value="1"/>
</dbReference>
<dbReference type="PANTHER" id="PTHR43304">
    <property type="entry name" value="PHYTOCHROME-LIKE PROTEIN CPH1"/>
    <property type="match status" value="1"/>
</dbReference>
<evidence type="ECO:0000256" key="2">
    <source>
        <dbReference type="ARBA" id="ARBA00012438"/>
    </source>
</evidence>
<dbReference type="GeneID" id="15393315"/>
<keyword evidence="4" id="KW-0808">Transferase</keyword>
<dbReference type="Gene3D" id="1.10.287.130">
    <property type="match status" value="1"/>
</dbReference>
<evidence type="ECO:0000256" key="4">
    <source>
        <dbReference type="ARBA" id="ARBA00022679"/>
    </source>
</evidence>
<sequence>MILTFSSWVGWTIVGFPIFVLIICRNHLYRNRRSERRGRKRKEERKRMLERLKRYERFYENARDIFFILDKNGRFIDVNPKFAEMLGYAPEELIGHTSKRITHPEDLEGLKELFKRVLKGNTGRYEFRGVSKDGRIIWFEVIEWPVFDGEGEVKEVKEIEGIVRDITERKKIEKALKDSEEMFRTLAEKSLVGIYLIQDGVFKYVNPKMAEIWGYETDELIGRSPLEFIHPDDKETVRKNLERRIAGEIESINYCLRMIRKDGEKRYNEVFGSRIVYKGKPAIIGTLIDITERLELEKAKLKAFEQIEKNIENYAILVDQIRNPLTVISGITEVMLDGKDGELRELKEIIMDAVKRIEDVVSKLDRGWLESERIRDFLRGKLGGKRKGWKKLGIKYRQKDFED</sequence>
<dbReference type="PANTHER" id="PTHR43304:SF1">
    <property type="entry name" value="PAC DOMAIN-CONTAINING PROTEIN"/>
    <property type="match status" value="1"/>
</dbReference>
<dbReference type="KEGG" id="ast:Asulf_01680"/>
<dbReference type="InterPro" id="IPR003661">
    <property type="entry name" value="HisK_dim/P_dom"/>
</dbReference>
<dbReference type="InterPro" id="IPR001610">
    <property type="entry name" value="PAC"/>
</dbReference>
<organism evidence="9 10">
    <name type="scientific">Archaeoglobus sulfaticallidus PM70-1</name>
    <dbReference type="NCBI Taxonomy" id="387631"/>
    <lineage>
        <taxon>Archaea</taxon>
        <taxon>Methanobacteriati</taxon>
        <taxon>Methanobacteriota</taxon>
        <taxon>Archaeoglobi</taxon>
        <taxon>Archaeoglobales</taxon>
        <taxon>Archaeoglobaceae</taxon>
        <taxon>Archaeoglobus</taxon>
    </lineage>
</organism>
<dbReference type="Pfam" id="PF13426">
    <property type="entry name" value="PAS_9"/>
    <property type="match status" value="2"/>
</dbReference>
<dbReference type="SMART" id="SM00091">
    <property type="entry name" value="PAS"/>
    <property type="match status" value="2"/>
</dbReference>
<dbReference type="PROSITE" id="PS50112">
    <property type="entry name" value="PAS"/>
    <property type="match status" value="2"/>
</dbReference>
<keyword evidence="6" id="KW-0472">Membrane</keyword>
<dbReference type="AlphaFoldDB" id="N0BH75"/>
<dbReference type="InterPro" id="IPR036097">
    <property type="entry name" value="HisK_dim/P_sf"/>
</dbReference>
<dbReference type="InterPro" id="IPR000014">
    <property type="entry name" value="PAS"/>
</dbReference>
<dbReference type="SMART" id="SM00388">
    <property type="entry name" value="HisKA"/>
    <property type="match status" value="1"/>
</dbReference>
<evidence type="ECO:0000259" key="8">
    <source>
        <dbReference type="PROSITE" id="PS50113"/>
    </source>
</evidence>
<evidence type="ECO:0000256" key="3">
    <source>
        <dbReference type="ARBA" id="ARBA00022553"/>
    </source>
</evidence>
<feature type="domain" description="PAS" evidence="7">
    <location>
        <begin position="51"/>
        <end position="121"/>
    </location>
</feature>
<feature type="domain" description="PAC" evidence="8">
    <location>
        <begin position="123"/>
        <end position="178"/>
    </location>
</feature>
<evidence type="ECO:0000259" key="7">
    <source>
        <dbReference type="PROSITE" id="PS50112"/>
    </source>
</evidence>
<name>N0BH75_9EURY</name>
<dbReference type="HOGENOM" id="CLU_730779_0_0_2"/>
<comment type="catalytic activity">
    <reaction evidence="1">
        <text>ATP + protein L-histidine = ADP + protein N-phospho-L-histidine.</text>
        <dbReference type="EC" id="2.7.13.3"/>
    </reaction>
</comment>
<evidence type="ECO:0000256" key="1">
    <source>
        <dbReference type="ARBA" id="ARBA00000085"/>
    </source>
</evidence>
<dbReference type="CDD" id="cd00130">
    <property type="entry name" value="PAS"/>
    <property type="match status" value="2"/>
</dbReference>
<evidence type="ECO:0000313" key="10">
    <source>
        <dbReference type="Proteomes" id="UP000013307"/>
    </source>
</evidence>
<dbReference type="EC" id="2.7.13.3" evidence="2"/>
<evidence type="ECO:0000256" key="5">
    <source>
        <dbReference type="ARBA" id="ARBA00022777"/>
    </source>
</evidence>
<dbReference type="RefSeq" id="WP_015591250.1">
    <property type="nucleotide sequence ID" value="NC_021169.1"/>
</dbReference>
<feature type="transmembrane region" description="Helical" evidence="6">
    <location>
        <begin position="6"/>
        <end position="24"/>
    </location>
</feature>
<evidence type="ECO:0000256" key="6">
    <source>
        <dbReference type="SAM" id="Phobius"/>
    </source>
</evidence>
<dbReference type="CDD" id="cd00082">
    <property type="entry name" value="HisKA"/>
    <property type="match status" value="1"/>
</dbReference>